<dbReference type="EMBL" id="FNGY01000017">
    <property type="protein sequence ID" value="SDO62968.1"/>
    <property type="molecule type" value="Genomic_DNA"/>
</dbReference>
<evidence type="ECO:0000313" key="2">
    <source>
        <dbReference type="Proteomes" id="UP000183200"/>
    </source>
</evidence>
<evidence type="ECO:0000313" key="1">
    <source>
        <dbReference type="EMBL" id="SDO62968.1"/>
    </source>
</evidence>
<dbReference type="AlphaFoldDB" id="A0A1H0L407"/>
<gene>
    <name evidence="1" type="ORF">SAMN05421820_11747</name>
</gene>
<dbReference type="OrthoDB" id="9838937at2"/>
<dbReference type="Proteomes" id="UP000183200">
    <property type="component" value="Unassembled WGS sequence"/>
</dbReference>
<sequence>MKILKTLVLGALLVLVCCLIYDRITHPPEEWQTRERCKACDALEDQKLQVLEGSVEIGKDGKMTFQEQKTKKTYALIPCDINCENNLTTWFERSERLEGETPVLYSIEGKLNAEKQEFSMLESVSIN</sequence>
<organism evidence="1 2">
    <name type="scientific">Pedobacter steynii</name>
    <dbReference type="NCBI Taxonomy" id="430522"/>
    <lineage>
        <taxon>Bacteria</taxon>
        <taxon>Pseudomonadati</taxon>
        <taxon>Bacteroidota</taxon>
        <taxon>Sphingobacteriia</taxon>
        <taxon>Sphingobacteriales</taxon>
        <taxon>Sphingobacteriaceae</taxon>
        <taxon>Pedobacter</taxon>
    </lineage>
</organism>
<dbReference type="RefSeq" id="WP_074612864.1">
    <property type="nucleotide sequence ID" value="NZ_FNGY01000017.1"/>
</dbReference>
<proteinExistence type="predicted"/>
<accession>A0A1H0L407</accession>
<name>A0A1H0L407_9SPHI</name>
<protein>
    <submittedName>
        <fullName evidence="1">Uncharacterized protein</fullName>
    </submittedName>
</protein>
<reference evidence="2" key="1">
    <citation type="submission" date="2016-10" db="EMBL/GenBank/DDBJ databases">
        <authorList>
            <person name="Varghese N."/>
            <person name="Submissions S."/>
        </authorList>
    </citation>
    <scope>NUCLEOTIDE SEQUENCE [LARGE SCALE GENOMIC DNA]</scope>
    <source>
        <strain evidence="2">DSM 19110</strain>
    </source>
</reference>
<keyword evidence="2" id="KW-1185">Reference proteome</keyword>